<reference evidence="4 5" key="1">
    <citation type="submission" date="2019-03" db="EMBL/GenBank/DDBJ databases">
        <title>Genomic Encyclopedia of Type Strains, Phase IV (KMG-IV): sequencing the most valuable type-strain genomes for metagenomic binning, comparative biology and taxonomic classification.</title>
        <authorList>
            <person name="Goeker M."/>
        </authorList>
    </citation>
    <scope>NUCLEOTIDE SEQUENCE [LARGE SCALE GENOMIC DNA]</scope>
    <source>
        <strain evidence="4 5">DSM 102969</strain>
    </source>
</reference>
<name>A0A4R6R9U5_9HYPH</name>
<dbReference type="AlphaFoldDB" id="A0A4R6R9U5"/>
<sequence length="397" mass="41810">MPAARPARRLAILAAALVAAGPASAACRAGADGFGPWLESYKAEAVAAGVPASVVASALAGVSYDPAVIKKDRGQGVFSQTFLEFSTRMVEGYRVKAGLQQIAKNRALFDRIEATYGVPAEVLVGVWGLESDFGANTGSMATLDALATLAFDCRRPDRFRPELTAALEIVAAGDLTPAEMRGAWAGELGQTQFLPSNYVKYAVDFDGDGRRDLIRSKADVLASTANYLKSLGWQQGAPWLVEVRVPASMNWGEAHLAAKKSAAAWQAEGVSPAHGAIPAGEASLYLPMGRNGPAFLAYHNFDVYLGWNESLVYSTTAAYYATRLAGAPRVGQGNGPVDVLGAADIKAIQQALANRGLDPGPIDGKLGSRTREAVRAVQIQLGLPADGWPDHALLRAM</sequence>
<gene>
    <name evidence="4" type="ORF">EDD54_3654</name>
</gene>
<dbReference type="InterPro" id="IPR036366">
    <property type="entry name" value="PGBDSf"/>
</dbReference>
<dbReference type="Gene3D" id="1.10.101.10">
    <property type="entry name" value="PGBD-like superfamily/PGBD"/>
    <property type="match status" value="1"/>
</dbReference>
<evidence type="ECO:0000259" key="2">
    <source>
        <dbReference type="Pfam" id="PF01471"/>
    </source>
</evidence>
<dbReference type="PANTHER" id="PTHR30163:SF8">
    <property type="entry name" value="LYTIC MUREIN TRANSGLYCOSYLASE"/>
    <property type="match status" value="1"/>
</dbReference>
<evidence type="ECO:0000259" key="3">
    <source>
        <dbReference type="Pfam" id="PF13406"/>
    </source>
</evidence>
<dbReference type="Pfam" id="PF13406">
    <property type="entry name" value="SLT_2"/>
    <property type="match status" value="1"/>
</dbReference>
<feature type="signal peptide" evidence="1">
    <location>
        <begin position="1"/>
        <end position="25"/>
    </location>
</feature>
<dbReference type="RefSeq" id="WP_126539440.1">
    <property type="nucleotide sequence ID" value="NZ_BSPM01000007.1"/>
</dbReference>
<dbReference type="PROSITE" id="PS51257">
    <property type="entry name" value="PROKAR_LIPOPROTEIN"/>
    <property type="match status" value="1"/>
</dbReference>
<feature type="domain" description="Peptidoglycan binding-like" evidence="2">
    <location>
        <begin position="343"/>
        <end position="397"/>
    </location>
</feature>
<dbReference type="OrthoDB" id="9808544at2"/>
<dbReference type="InterPro" id="IPR011970">
    <property type="entry name" value="MltB_2"/>
</dbReference>
<feature type="domain" description="Transglycosylase SLT" evidence="3">
    <location>
        <begin position="34"/>
        <end position="321"/>
    </location>
</feature>
<feature type="chain" id="PRO_5020955808" evidence="1">
    <location>
        <begin position="26"/>
        <end position="397"/>
    </location>
</feature>
<proteinExistence type="predicted"/>
<accession>A0A4R6R9U5</accession>
<protein>
    <submittedName>
        <fullName evidence="4">Lytic murein transglycosylase</fullName>
    </submittedName>
</protein>
<evidence type="ECO:0000256" key="1">
    <source>
        <dbReference type="SAM" id="SignalP"/>
    </source>
</evidence>
<dbReference type="Pfam" id="PF01471">
    <property type="entry name" value="PG_binding_1"/>
    <property type="match status" value="1"/>
</dbReference>
<organism evidence="4 5">
    <name type="scientific">Oharaeibacter diazotrophicus</name>
    <dbReference type="NCBI Taxonomy" id="1920512"/>
    <lineage>
        <taxon>Bacteria</taxon>
        <taxon>Pseudomonadati</taxon>
        <taxon>Pseudomonadota</taxon>
        <taxon>Alphaproteobacteria</taxon>
        <taxon>Hyphomicrobiales</taxon>
        <taxon>Pleomorphomonadaceae</taxon>
        <taxon>Oharaeibacter</taxon>
    </lineage>
</organism>
<dbReference type="InterPro" id="IPR031304">
    <property type="entry name" value="SLT_2"/>
</dbReference>
<dbReference type="InterPro" id="IPR002477">
    <property type="entry name" value="Peptidoglycan-bd-like"/>
</dbReference>
<keyword evidence="1" id="KW-0732">Signal</keyword>
<dbReference type="SUPFAM" id="SSF53955">
    <property type="entry name" value="Lysozyme-like"/>
    <property type="match status" value="1"/>
</dbReference>
<dbReference type="InterPro" id="IPR043426">
    <property type="entry name" value="MltB-like"/>
</dbReference>
<dbReference type="EMBL" id="SNXY01000010">
    <property type="protein sequence ID" value="TDP82387.1"/>
    <property type="molecule type" value="Genomic_DNA"/>
</dbReference>
<dbReference type="Proteomes" id="UP000294547">
    <property type="component" value="Unassembled WGS sequence"/>
</dbReference>
<dbReference type="FunFam" id="1.10.8.350:FF:000001">
    <property type="entry name" value="Lytic murein transglycosylase B"/>
    <property type="match status" value="1"/>
</dbReference>
<dbReference type="Gene3D" id="1.10.530.10">
    <property type="match status" value="1"/>
</dbReference>
<evidence type="ECO:0000313" key="5">
    <source>
        <dbReference type="Proteomes" id="UP000294547"/>
    </source>
</evidence>
<dbReference type="PANTHER" id="PTHR30163">
    <property type="entry name" value="MEMBRANE-BOUND LYTIC MUREIN TRANSGLYCOSYLASE B"/>
    <property type="match status" value="1"/>
</dbReference>
<comment type="caution">
    <text evidence="4">The sequence shown here is derived from an EMBL/GenBank/DDBJ whole genome shotgun (WGS) entry which is preliminary data.</text>
</comment>
<dbReference type="SUPFAM" id="SSF47090">
    <property type="entry name" value="PGBD-like"/>
    <property type="match status" value="1"/>
</dbReference>
<dbReference type="NCBIfam" id="TIGR02283">
    <property type="entry name" value="MltB_2"/>
    <property type="match status" value="1"/>
</dbReference>
<dbReference type="InterPro" id="IPR023346">
    <property type="entry name" value="Lysozyme-like_dom_sf"/>
</dbReference>
<evidence type="ECO:0000313" key="4">
    <source>
        <dbReference type="EMBL" id="TDP82387.1"/>
    </source>
</evidence>
<dbReference type="GO" id="GO:0008933">
    <property type="term" value="F:peptidoglycan lytic transglycosylase activity"/>
    <property type="evidence" value="ECO:0007669"/>
    <property type="project" value="TreeGrafter"/>
</dbReference>
<keyword evidence="5" id="KW-1185">Reference proteome</keyword>
<dbReference type="Gene3D" id="1.10.8.350">
    <property type="entry name" value="Bacterial muramidase"/>
    <property type="match status" value="1"/>
</dbReference>
<dbReference type="GO" id="GO:0009253">
    <property type="term" value="P:peptidoglycan catabolic process"/>
    <property type="evidence" value="ECO:0007669"/>
    <property type="project" value="TreeGrafter"/>
</dbReference>
<dbReference type="InterPro" id="IPR036365">
    <property type="entry name" value="PGBD-like_sf"/>
</dbReference>